<dbReference type="RefSeq" id="WP_264843309.1">
    <property type="nucleotide sequence ID" value="NZ_AP025628.1"/>
</dbReference>
<dbReference type="Gene3D" id="3.40.190.120">
    <property type="entry name" value="Osmoprotection protein (prox), domain 2"/>
    <property type="match status" value="1"/>
</dbReference>
<keyword evidence="1" id="KW-0732">Signal</keyword>
<evidence type="ECO:0000259" key="2">
    <source>
        <dbReference type="Pfam" id="PF04069"/>
    </source>
</evidence>
<dbReference type="EMBL" id="AP025628">
    <property type="protein sequence ID" value="BDG59190.1"/>
    <property type="molecule type" value="Genomic_DNA"/>
</dbReference>
<dbReference type="AlphaFoldDB" id="A0AA35CHP6"/>
<dbReference type="GO" id="GO:0022857">
    <property type="term" value="F:transmembrane transporter activity"/>
    <property type="evidence" value="ECO:0007669"/>
    <property type="project" value="InterPro"/>
</dbReference>
<sequence length="301" mass="33438">MRRTLVTLLLAALGVTALAGCGGGGSGGGKTLVVGSKNFTENIIMGEMLAQLIEAKTNYKVERKLNLGGTDVNFKGLKSGDLDLYLDYDGTAYAFHLGMKDPITDPTKVYDLVNERLQKELGMKFTKPLGFNNTYTLALPKELAEKHNVKTYSDLARVSDQFVLGVEHEFLNREQDGWPGLQKAYPFKFKKVVPMDTGLKYKAIEQGEVQVINAFATDGMLKKFNLVILEDDKHFFPPYNAAPLVRLDTLKEFPELENVLNLLAGKISDAEMQELNYLVDSEGKSEAEVARDYLKQKGLID</sequence>
<evidence type="ECO:0000313" key="3">
    <source>
        <dbReference type="EMBL" id="BDG59190.1"/>
    </source>
</evidence>
<gene>
    <name evidence="3" type="ORF">caldi_02800</name>
</gene>
<dbReference type="GO" id="GO:0043190">
    <property type="term" value="C:ATP-binding cassette (ABC) transporter complex"/>
    <property type="evidence" value="ECO:0007669"/>
    <property type="project" value="InterPro"/>
</dbReference>
<protein>
    <submittedName>
        <fullName evidence="3">Glycine/betaine ABC transporter substrate-binding protein</fullName>
    </submittedName>
</protein>
<dbReference type="Pfam" id="PF04069">
    <property type="entry name" value="OpuAC"/>
    <property type="match status" value="1"/>
</dbReference>
<accession>A0AA35CHP6</accession>
<dbReference type="PROSITE" id="PS51257">
    <property type="entry name" value="PROKAR_LIPOPROTEIN"/>
    <property type="match status" value="1"/>
</dbReference>
<dbReference type="Proteomes" id="UP001163687">
    <property type="component" value="Chromosome"/>
</dbReference>
<keyword evidence="4" id="KW-1185">Reference proteome</keyword>
<feature type="domain" description="ABC-type glycine betaine transport system substrate-binding" evidence="2">
    <location>
        <begin position="30"/>
        <end position="296"/>
    </location>
</feature>
<dbReference type="Gene3D" id="3.40.190.10">
    <property type="entry name" value="Periplasmic binding protein-like II"/>
    <property type="match status" value="1"/>
</dbReference>
<name>A0AA35CHP6_9FIRM</name>
<dbReference type="SUPFAM" id="SSF53850">
    <property type="entry name" value="Periplasmic binding protein-like II"/>
    <property type="match status" value="1"/>
</dbReference>
<dbReference type="CDD" id="cd13528">
    <property type="entry name" value="PBP2_osmoprotectants"/>
    <property type="match status" value="1"/>
</dbReference>
<organism evidence="3 4">
    <name type="scientific">Caldinitratiruptor microaerophilus</name>
    <dbReference type="NCBI Taxonomy" id="671077"/>
    <lineage>
        <taxon>Bacteria</taxon>
        <taxon>Bacillati</taxon>
        <taxon>Bacillota</taxon>
        <taxon>Clostridia</taxon>
        <taxon>Eubacteriales</taxon>
        <taxon>Symbiobacteriaceae</taxon>
        <taxon>Caldinitratiruptor</taxon>
    </lineage>
</organism>
<dbReference type="InterPro" id="IPR007210">
    <property type="entry name" value="ABC_Gly_betaine_transp_sub-bd"/>
</dbReference>
<dbReference type="KEGG" id="cmic:caldi_02800"/>
<proteinExistence type="predicted"/>
<feature type="signal peptide" evidence="1">
    <location>
        <begin position="1"/>
        <end position="19"/>
    </location>
</feature>
<reference evidence="3" key="1">
    <citation type="submission" date="2022-03" db="EMBL/GenBank/DDBJ databases">
        <title>Complete genome sequence of Caldinitratiruptor microaerophilus.</title>
        <authorList>
            <person name="Mukaiyama R."/>
            <person name="Nishiyama T."/>
            <person name="Ueda K."/>
        </authorList>
    </citation>
    <scope>NUCLEOTIDE SEQUENCE</scope>
    <source>
        <strain evidence="3">JCM 16183</strain>
    </source>
</reference>
<feature type="chain" id="PRO_5041468998" evidence="1">
    <location>
        <begin position="20"/>
        <end position="301"/>
    </location>
</feature>
<evidence type="ECO:0000313" key="4">
    <source>
        <dbReference type="Proteomes" id="UP001163687"/>
    </source>
</evidence>
<evidence type="ECO:0000256" key="1">
    <source>
        <dbReference type="SAM" id="SignalP"/>
    </source>
</evidence>